<dbReference type="AlphaFoldDB" id="A0AAN9P4F1"/>
<dbReference type="Proteomes" id="UP001359559">
    <property type="component" value="Unassembled WGS sequence"/>
</dbReference>
<proteinExistence type="predicted"/>
<dbReference type="EMBL" id="JAYKXN010000005">
    <property type="protein sequence ID" value="KAK7285215.1"/>
    <property type="molecule type" value="Genomic_DNA"/>
</dbReference>
<accession>A0AAN9P4F1</accession>
<evidence type="ECO:0000256" key="1">
    <source>
        <dbReference type="SAM" id="MobiDB-lite"/>
    </source>
</evidence>
<evidence type="ECO:0000313" key="2">
    <source>
        <dbReference type="EMBL" id="KAK7285215.1"/>
    </source>
</evidence>
<name>A0AAN9P4F1_CLITE</name>
<gene>
    <name evidence="2" type="ORF">RJT34_19977</name>
</gene>
<organism evidence="2 3">
    <name type="scientific">Clitoria ternatea</name>
    <name type="common">Butterfly pea</name>
    <dbReference type="NCBI Taxonomy" id="43366"/>
    <lineage>
        <taxon>Eukaryota</taxon>
        <taxon>Viridiplantae</taxon>
        <taxon>Streptophyta</taxon>
        <taxon>Embryophyta</taxon>
        <taxon>Tracheophyta</taxon>
        <taxon>Spermatophyta</taxon>
        <taxon>Magnoliopsida</taxon>
        <taxon>eudicotyledons</taxon>
        <taxon>Gunneridae</taxon>
        <taxon>Pentapetalae</taxon>
        <taxon>rosids</taxon>
        <taxon>fabids</taxon>
        <taxon>Fabales</taxon>
        <taxon>Fabaceae</taxon>
        <taxon>Papilionoideae</taxon>
        <taxon>50 kb inversion clade</taxon>
        <taxon>NPAAA clade</taxon>
        <taxon>indigoferoid/millettioid clade</taxon>
        <taxon>Phaseoleae</taxon>
        <taxon>Clitoria</taxon>
    </lineage>
</organism>
<keyword evidence="3" id="KW-1185">Reference proteome</keyword>
<protein>
    <submittedName>
        <fullName evidence="2">Uncharacterized protein</fullName>
    </submittedName>
</protein>
<sequence>MDIHGSWMDIHESFTIDEGALSSKRKKGPRNLNAKTSKKEKSIIIGHDDSEVEEIIQSGEGGKVHLIKEDEDGLNDNQVDLGDEE</sequence>
<feature type="region of interest" description="Disordered" evidence="1">
    <location>
        <begin position="21"/>
        <end position="40"/>
    </location>
</feature>
<reference evidence="2 3" key="1">
    <citation type="submission" date="2024-01" db="EMBL/GenBank/DDBJ databases">
        <title>The genomes of 5 underutilized Papilionoideae crops provide insights into root nodulation and disease resistance.</title>
        <authorList>
            <person name="Yuan L."/>
        </authorList>
    </citation>
    <scope>NUCLEOTIDE SEQUENCE [LARGE SCALE GENOMIC DNA]</scope>
    <source>
        <strain evidence="2">LY-2023</strain>
        <tissue evidence="2">Leaf</tissue>
    </source>
</reference>
<comment type="caution">
    <text evidence="2">The sequence shown here is derived from an EMBL/GenBank/DDBJ whole genome shotgun (WGS) entry which is preliminary data.</text>
</comment>
<evidence type="ECO:0000313" key="3">
    <source>
        <dbReference type="Proteomes" id="UP001359559"/>
    </source>
</evidence>